<dbReference type="AlphaFoldDB" id="A0AAQ3RAJ4"/>
<dbReference type="InterPro" id="IPR045296">
    <property type="entry name" value="Complex1_LYR_ETFRF1_LYRM5"/>
</dbReference>
<accession>A0AAQ3RAJ4</accession>
<dbReference type="EMBL" id="CP138591">
    <property type="protein sequence ID" value="WPH04289.1"/>
    <property type="molecule type" value="Genomic_DNA"/>
</dbReference>
<dbReference type="Pfam" id="PF13233">
    <property type="entry name" value="Complex1_LYR_2"/>
    <property type="match status" value="1"/>
</dbReference>
<gene>
    <name evidence="2" type="ORF">R9X50_00717800</name>
</gene>
<dbReference type="InterPro" id="IPR052000">
    <property type="entry name" value="ETFRF1"/>
</dbReference>
<reference evidence="2 3" key="1">
    <citation type="submission" date="2023-11" db="EMBL/GenBank/DDBJ databases">
        <title>An acidophilic fungus is an integral part of prey digestion in a carnivorous sundew plant.</title>
        <authorList>
            <person name="Tsai I.J."/>
        </authorList>
    </citation>
    <scope>NUCLEOTIDE SEQUENCE [LARGE SCALE GENOMIC DNA]</scope>
    <source>
        <strain evidence="2">169a</strain>
    </source>
</reference>
<comment type="similarity">
    <text evidence="1">Belongs to the complex I LYR family.</text>
</comment>
<dbReference type="GO" id="GO:0090324">
    <property type="term" value="P:negative regulation of oxidative phosphorylation"/>
    <property type="evidence" value="ECO:0007669"/>
    <property type="project" value="InterPro"/>
</dbReference>
<dbReference type="GO" id="GO:0022904">
    <property type="term" value="P:respiratory electron transport chain"/>
    <property type="evidence" value="ECO:0007669"/>
    <property type="project" value="TreeGrafter"/>
</dbReference>
<keyword evidence="3" id="KW-1185">Reference proteome</keyword>
<proteinExistence type="inferred from homology"/>
<dbReference type="Proteomes" id="UP001303373">
    <property type="component" value="Chromosome 12"/>
</dbReference>
<sequence length="85" mass="10364">MTSTNLRYEVIRIYKQLLHLGRDYPLGYAYFRPRLHKAFSAKADLTDENEIRRGIEQAEFVKKEIEALYYLKRYRALRQRYDKTT</sequence>
<evidence type="ECO:0000313" key="3">
    <source>
        <dbReference type="Proteomes" id="UP001303373"/>
    </source>
</evidence>
<evidence type="ECO:0008006" key="4">
    <source>
        <dbReference type="Google" id="ProtNLM"/>
    </source>
</evidence>
<dbReference type="PANTHER" id="PTHR21024">
    <property type="entry name" value="GROWTH HORMONE-INDUCIBLE SOLUBLE PROTEIN-RELATED"/>
    <property type="match status" value="1"/>
</dbReference>
<protein>
    <recommendedName>
        <fullName evidence="4">LYR motif-containing protein 5</fullName>
    </recommendedName>
</protein>
<evidence type="ECO:0000256" key="1">
    <source>
        <dbReference type="ARBA" id="ARBA00009508"/>
    </source>
</evidence>
<dbReference type="GO" id="GO:0005739">
    <property type="term" value="C:mitochondrion"/>
    <property type="evidence" value="ECO:0007669"/>
    <property type="project" value="TreeGrafter"/>
</dbReference>
<organism evidence="2 3">
    <name type="scientific">Acrodontium crateriforme</name>
    <dbReference type="NCBI Taxonomy" id="150365"/>
    <lineage>
        <taxon>Eukaryota</taxon>
        <taxon>Fungi</taxon>
        <taxon>Dikarya</taxon>
        <taxon>Ascomycota</taxon>
        <taxon>Pezizomycotina</taxon>
        <taxon>Dothideomycetes</taxon>
        <taxon>Dothideomycetidae</taxon>
        <taxon>Mycosphaerellales</taxon>
        <taxon>Teratosphaeriaceae</taxon>
        <taxon>Acrodontium</taxon>
    </lineage>
</organism>
<name>A0AAQ3RAJ4_9PEZI</name>
<dbReference type="CDD" id="cd20265">
    <property type="entry name" value="Complex1_LYR_ETFRF1_LYRM5"/>
    <property type="match status" value="1"/>
</dbReference>
<dbReference type="PANTHER" id="PTHR21024:SF0">
    <property type="entry name" value="ELECTRON TRANSFER FLAVOPROTEIN REGULATORY FACTOR 1"/>
    <property type="match status" value="1"/>
</dbReference>
<evidence type="ECO:0000313" key="2">
    <source>
        <dbReference type="EMBL" id="WPH04289.1"/>
    </source>
</evidence>